<comment type="caution">
    <text evidence="1">The sequence shown here is derived from an EMBL/GenBank/DDBJ whole genome shotgun (WGS) entry which is preliminary data.</text>
</comment>
<name>A0ACC2H1Q8_DALPE</name>
<sequence>MISSTSILKEELNLLGLFFQEVLDVNAKCTVALRALPVYLREEDQQFFKTWNVEESDEPGIINTPVALVTAVTEDTADPSIQIKEEFRRITTVSLEQSFMYKLDHYTTKLMALMTKGGIIGTNLRAFLDRLSQNQSIELRHETVIRSLILGKKEELFEDCPEGTPVDATEHFLKIMVDHVADQEGPVDVSILLEGREVFLGCVRTAKAHC</sequence>
<protein>
    <submittedName>
        <fullName evidence="1">Uncharacterized protein</fullName>
    </submittedName>
</protein>
<evidence type="ECO:0000313" key="2">
    <source>
        <dbReference type="Proteomes" id="UP001157502"/>
    </source>
</evidence>
<organism evidence="1 2">
    <name type="scientific">Dallia pectoralis</name>
    <name type="common">Alaska blackfish</name>
    <dbReference type="NCBI Taxonomy" id="75939"/>
    <lineage>
        <taxon>Eukaryota</taxon>
        <taxon>Metazoa</taxon>
        <taxon>Chordata</taxon>
        <taxon>Craniata</taxon>
        <taxon>Vertebrata</taxon>
        <taxon>Euteleostomi</taxon>
        <taxon>Actinopterygii</taxon>
        <taxon>Neopterygii</taxon>
        <taxon>Teleostei</taxon>
        <taxon>Protacanthopterygii</taxon>
        <taxon>Esociformes</taxon>
        <taxon>Umbridae</taxon>
        <taxon>Dallia</taxon>
    </lineage>
</organism>
<reference evidence="1" key="1">
    <citation type="submission" date="2021-05" db="EMBL/GenBank/DDBJ databases">
        <authorList>
            <person name="Pan Q."/>
            <person name="Jouanno E."/>
            <person name="Zahm M."/>
            <person name="Klopp C."/>
            <person name="Cabau C."/>
            <person name="Louis A."/>
            <person name="Berthelot C."/>
            <person name="Parey E."/>
            <person name="Roest Crollius H."/>
            <person name="Montfort J."/>
            <person name="Robinson-Rechavi M."/>
            <person name="Bouchez O."/>
            <person name="Lampietro C."/>
            <person name="Lopez Roques C."/>
            <person name="Donnadieu C."/>
            <person name="Postlethwait J."/>
            <person name="Bobe J."/>
            <person name="Dillon D."/>
            <person name="Chandos A."/>
            <person name="von Hippel F."/>
            <person name="Guiguen Y."/>
        </authorList>
    </citation>
    <scope>NUCLEOTIDE SEQUENCE</scope>
    <source>
        <strain evidence="1">YG-Jan2019</strain>
    </source>
</reference>
<dbReference type="Proteomes" id="UP001157502">
    <property type="component" value="Chromosome 6"/>
</dbReference>
<keyword evidence="2" id="KW-1185">Reference proteome</keyword>
<gene>
    <name evidence="1" type="ORF">DPEC_G00069580</name>
</gene>
<accession>A0ACC2H1Q8</accession>
<proteinExistence type="predicted"/>
<evidence type="ECO:0000313" key="1">
    <source>
        <dbReference type="EMBL" id="KAJ8009958.1"/>
    </source>
</evidence>
<dbReference type="EMBL" id="CM055733">
    <property type="protein sequence ID" value="KAJ8009958.1"/>
    <property type="molecule type" value="Genomic_DNA"/>
</dbReference>